<dbReference type="Proteomes" id="UP000199187">
    <property type="component" value="Unassembled WGS sequence"/>
</dbReference>
<evidence type="ECO:0000256" key="6">
    <source>
        <dbReference type="ARBA" id="ARBA00022500"/>
    </source>
</evidence>
<dbReference type="PANTHER" id="PTHR35091:SF2">
    <property type="entry name" value="FLAGELLAR PROTEIN FLIL"/>
    <property type="match status" value="1"/>
</dbReference>
<comment type="similarity">
    <text evidence="3 11">Belongs to the FliL family.</text>
</comment>
<keyword evidence="5" id="KW-1003">Cell membrane</keyword>
<accession>A0A1I7E835</accession>
<sequence length="169" mass="18776">MPKTKQKVSGNGKKHSFIFLMMVLIILGLAALVGYVFYQMHIIQSAQQAEITKSSSAKKNVPAPSPIYISLDTFTVSLKPGENDGDRVLYIGLTLQLKDESSKLLLQQFMPEVRSRLLLLFSRQTGDELATDNGKIELINKIKNAVNLPLANQQSVMVTDVLLNAFILR</sequence>
<dbReference type="InterPro" id="IPR005503">
    <property type="entry name" value="FliL"/>
</dbReference>
<dbReference type="Pfam" id="PF03748">
    <property type="entry name" value="FliL"/>
    <property type="match status" value="1"/>
</dbReference>
<evidence type="ECO:0000256" key="10">
    <source>
        <dbReference type="ARBA" id="ARBA00023136"/>
    </source>
</evidence>
<reference evidence="13" key="1">
    <citation type="submission" date="2016-10" db="EMBL/GenBank/DDBJ databases">
        <authorList>
            <person name="Varghese N."/>
            <person name="Submissions S."/>
        </authorList>
    </citation>
    <scope>NUCLEOTIDE SEQUENCE [LARGE SCALE GENOMIC DNA]</scope>
    <source>
        <strain evidence="13">Ah-143</strain>
    </source>
</reference>
<gene>
    <name evidence="12" type="ORF">SAMN05192562_1129</name>
</gene>
<dbReference type="EMBL" id="FPAU01000012">
    <property type="protein sequence ID" value="SFU20126.1"/>
    <property type="molecule type" value="Genomic_DNA"/>
</dbReference>
<evidence type="ECO:0000256" key="2">
    <source>
        <dbReference type="ARBA" id="ARBA00004162"/>
    </source>
</evidence>
<evidence type="ECO:0000256" key="5">
    <source>
        <dbReference type="ARBA" id="ARBA00022475"/>
    </source>
</evidence>
<keyword evidence="10 11" id="KW-0472">Membrane</keyword>
<dbReference type="OrthoDB" id="2087278at2"/>
<keyword evidence="11" id="KW-0997">Cell inner membrane</keyword>
<comment type="function">
    <text evidence="1 11">Controls the rotational direction of flagella during chemotaxis.</text>
</comment>
<keyword evidence="7 11" id="KW-0812">Transmembrane</keyword>
<evidence type="ECO:0000313" key="12">
    <source>
        <dbReference type="EMBL" id="SFU20126.1"/>
    </source>
</evidence>
<keyword evidence="12" id="KW-0282">Flagellum</keyword>
<name>A0A1I7E835_9ENTR</name>
<proteinExistence type="inferred from homology"/>
<dbReference type="GO" id="GO:0009425">
    <property type="term" value="C:bacterial-type flagellum basal body"/>
    <property type="evidence" value="ECO:0007669"/>
    <property type="project" value="InterPro"/>
</dbReference>
<evidence type="ECO:0000256" key="1">
    <source>
        <dbReference type="ARBA" id="ARBA00002254"/>
    </source>
</evidence>
<evidence type="ECO:0000313" key="13">
    <source>
        <dbReference type="Proteomes" id="UP000199187"/>
    </source>
</evidence>
<keyword evidence="12" id="KW-0969">Cilium</keyword>
<dbReference type="AlphaFoldDB" id="A0A1I7E835"/>
<evidence type="ECO:0000256" key="3">
    <source>
        <dbReference type="ARBA" id="ARBA00008281"/>
    </source>
</evidence>
<evidence type="ECO:0000256" key="9">
    <source>
        <dbReference type="ARBA" id="ARBA00022989"/>
    </source>
</evidence>
<keyword evidence="13" id="KW-1185">Reference proteome</keyword>
<dbReference type="GO" id="GO:0005886">
    <property type="term" value="C:plasma membrane"/>
    <property type="evidence" value="ECO:0007669"/>
    <property type="project" value="UniProtKB-SubCell"/>
</dbReference>
<comment type="subcellular location">
    <subcellularLocation>
        <location evidence="11">Cell inner membrane</location>
    </subcellularLocation>
    <subcellularLocation>
        <location evidence="2">Cell membrane</location>
        <topology evidence="2">Single-pass membrane protein</topology>
    </subcellularLocation>
</comment>
<organism evidence="12 13">
    <name type="scientific">Kosakonia arachidis</name>
    <dbReference type="NCBI Taxonomy" id="551989"/>
    <lineage>
        <taxon>Bacteria</taxon>
        <taxon>Pseudomonadati</taxon>
        <taxon>Pseudomonadota</taxon>
        <taxon>Gammaproteobacteria</taxon>
        <taxon>Enterobacterales</taxon>
        <taxon>Enterobacteriaceae</taxon>
        <taxon>Kosakonia</taxon>
    </lineage>
</organism>
<evidence type="ECO:0000256" key="11">
    <source>
        <dbReference type="RuleBase" id="RU364125"/>
    </source>
</evidence>
<keyword evidence="9 11" id="KW-1133">Transmembrane helix</keyword>
<dbReference type="GO" id="GO:0006935">
    <property type="term" value="P:chemotaxis"/>
    <property type="evidence" value="ECO:0007669"/>
    <property type="project" value="UniProtKB-KW"/>
</dbReference>
<protein>
    <recommendedName>
        <fullName evidence="4 11">Flagellar protein FliL</fullName>
    </recommendedName>
</protein>
<keyword evidence="12" id="KW-0966">Cell projection</keyword>
<evidence type="ECO:0000256" key="7">
    <source>
        <dbReference type="ARBA" id="ARBA00022692"/>
    </source>
</evidence>
<dbReference type="NCBIfam" id="NF005435">
    <property type="entry name" value="PRK07021.1"/>
    <property type="match status" value="1"/>
</dbReference>
<keyword evidence="6 11" id="KW-0145">Chemotaxis</keyword>
<keyword evidence="8 11" id="KW-0283">Flagellar rotation</keyword>
<feature type="transmembrane region" description="Helical" evidence="11">
    <location>
        <begin position="16"/>
        <end position="38"/>
    </location>
</feature>
<evidence type="ECO:0000256" key="8">
    <source>
        <dbReference type="ARBA" id="ARBA00022779"/>
    </source>
</evidence>
<evidence type="ECO:0000256" key="4">
    <source>
        <dbReference type="ARBA" id="ARBA00021812"/>
    </source>
</evidence>
<dbReference type="RefSeq" id="WP_090126767.1">
    <property type="nucleotide sequence ID" value="NZ_CP045300.1"/>
</dbReference>
<dbReference type="GO" id="GO:0071978">
    <property type="term" value="P:bacterial-type flagellum-dependent swarming motility"/>
    <property type="evidence" value="ECO:0007669"/>
    <property type="project" value="TreeGrafter"/>
</dbReference>
<dbReference type="PANTHER" id="PTHR35091">
    <property type="entry name" value="FLAGELLAR PROTEIN FLIL"/>
    <property type="match status" value="1"/>
</dbReference>